<dbReference type="STRING" id="8081.ENSPREP00000005921"/>
<dbReference type="RefSeq" id="XP_017164265.1">
    <property type="nucleotide sequence ID" value="XM_017308776.1"/>
</dbReference>
<dbReference type="InterPro" id="IPR018378">
    <property type="entry name" value="C-type_lectin_CS"/>
</dbReference>
<dbReference type="OrthoDB" id="6133475at2759"/>
<feature type="transmembrane region" description="Helical" evidence="3">
    <location>
        <begin position="29"/>
        <end position="52"/>
    </location>
</feature>
<dbReference type="RefSeq" id="XP_008431085.1">
    <property type="nucleotide sequence ID" value="XM_008432863.2"/>
</dbReference>
<dbReference type="GeneID" id="103478799"/>
<dbReference type="SUPFAM" id="SSF56436">
    <property type="entry name" value="C-type lectin-like"/>
    <property type="match status" value="1"/>
</dbReference>
<evidence type="ECO:0000313" key="6">
    <source>
        <dbReference type="Proteomes" id="UP000242638"/>
    </source>
</evidence>
<keyword evidence="2" id="KW-1015">Disulfide bond</keyword>
<dbReference type="InterPro" id="IPR050111">
    <property type="entry name" value="C-type_lectin/snaclec_domain"/>
</dbReference>
<name>A0A3P9N8M7_POERE</name>
<evidence type="ECO:0000259" key="4">
    <source>
        <dbReference type="PROSITE" id="PS50041"/>
    </source>
</evidence>
<keyword evidence="1" id="KW-0430">Lectin</keyword>
<reference evidence="5" key="2">
    <citation type="submission" date="2025-08" db="UniProtKB">
        <authorList>
            <consortium name="Ensembl"/>
        </authorList>
    </citation>
    <scope>IDENTIFICATION</scope>
    <source>
        <strain evidence="5">Guanapo</strain>
    </source>
</reference>
<dbReference type="Gene3D" id="3.10.100.10">
    <property type="entry name" value="Mannose-Binding Protein A, subunit A"/>
    <property type="match status" value="1"/>
</dbReference>
<keyword evidence="3" id="KW-0812">Transmembrane</keyword>
<evidence type="ECO:0000256" key="3">
    <source>
        <dbReference type="SAM" id="Phobius"/>
    </source>
</evidence>
<dbReference type="SMART" id="SM00034">
    <property type="entry name" value="CLECT"/>
    <property type="match status" value="1"/>
</dbReference>
<dbReference type="InterPro" id="IPR033989">
    <property type="entry name" value="CD209-like_CTLD"/>
</dbReference>
<dbReference type="InterPro" id="IPR016187">
    <property type="entry name" value="CTDL_fold"/>
</dbReference>
<dbReference type="Pfam" id="PF00059">
    <property type="entry name" value="Lectin_C"/>
    <property type="match status" value="1"/>
</dbReference>
<dbReference type="AlphaFoldDB" id="A0A3P9N8M7"/>
<dbReference type="InterPro" id="IPR016186">
    <property type="entry name" value="C-type_lectin-like/link_sf"/>
</dbReference>
<dbReference type="InterPro" id="IPR001304">
    <property type="entry name" value="C-type_lectin-like"/>
</dbReference>
<reference evidence="6" key="1">
    <citation type="submission" date="2013-11" db="EMBL/GenBank/DDBJ databases">
        <title>The genomic landscape of the Guanapo guppy.</title>
        <authorList>
            <person name="Kuenstner A."/>
            <person name="Dreyer C."/>
        </authorList>
    </citation>
    <scope>NUCLEOTIDE SEQUENCE</scope>
    <source>
        <strain evidence="6">Guanapo</strain>
    </source>
</reference>
<dbReference type="PROSITE" id="PS00615">
    <property type="entry name" value="C_TYPE_LECTIN_1"/>
    <property type="match status" value="1"/>
</dbReference>
<dbReference type="CDD" id="cd03590">
    <property type="entry name" value="CLECT_DC-SIGN_like"/>
    <property type="match status" value="1"/>
</dbReference>
<sequence length="188" mass="20847">MEEIYANDDSVCNISVVKDRGSSSSKKRLYVVIIFLGILSVGLLTGLISLGFHKKTCPAGWSMFSGSCHVLSTTSGAWYEARADCRTRGGDLVVINDADEQKFVLTLTETSTWIGLTDQVTEGSWKWVDGTPLSSQLSKFWGQNQPDNGGGYHQYGEEDCAHIWNNYKKWNDVGCGNSYLWICEKAPE</sequence>
<keyword evidence="3" id="KW-0472">Membrane</keyword>
<evidence type="ECO:0000256" key="1">
    <source>
        <dbReference type="ARBA" id="ARBA00022734"/>
    </source>
</evidence>
<dbReference type="Ensembl" id="ENSPRET00000006002.1">
    <property type="protein sequence ID" value="ENSPREP00000005921.1"/>
    <property type="gene ID" value="ENSPREG00000004123.1"/>
</dbReference>
<dbReference type="KEGG" id="pret:103478799"/>
<evidence type="ECO:0000256" key="2">
    <source>
        <dbReference type="ARBA" id="ARBA00023157"/>
    </source>
</evidence>
<evidence type="ECO:0000313" key="5">
    <source>
        <dbReference type="Ensembl" id="ENSPREP00000005921.1"/>
    </source>
</evidence>
<dbReference type="RefSeq" id="XP_008431073.1">
    <property type="nucleotide sequence ID" value="XM_008432851.2"/>
</dbReference>
<reference evidence="5" key="3">
    <citation type="submission" date="2025-09" db="UniProtKB">
        <authorList>
            <consortium name="Ensembl"/>
        </authorList>
    </citation>
    <scope>IDENTIFICATION</scope>
    <source>
        <strain evidence="5">Guanapo</strain>
    </source>
</reference>
<dbReference type="PANTHER" id="PTHR22803">
    <property type="entry name" value="MANNOSE, PHOSPHOLIPASE, LECTIN RECEPTOR RELATED"/>
    <property type="match status" value="1"/>
</dbReference>
<dbReference type="OMA" id="CVEIHED"/>
<protein>
    <submittedName>
        <fullName evidence="5">C-type lectin domain family 4 member F-like</fullName>
    </submittedName>
</protein>
<dbReference type="GO" id="GO:0030246">
    <property type="term" value="F:carbohydrate binding"/>
    <property type="evidence" value="ECO:0007669"/>
    <property type="project" value="UniProtKB-KW"/>
</dbReference>
<keyword evidence="6" id="KW-1185">Reference proteome</keyword>
<keyword evidence="3" id="KW-1133">Transmembrane helix</keyword>
<proteinExistence type="predicted"/>
<accession>A0A3P9N8M7</accession>
<organism evidence="5 6">
    <name type="scientific">Poecilia reticulata</name>
    <name type="common">Guppy</name>
    <name type="synonym">Acanthophacelus reticulatus</name>
    <dbReference type="NCBI Taxonomy" id="8081"/>
    <lineage>
        <taxon>Eukaryota</taxon>
        <taxon>Metazoa</taxon>
        <taxon>Chordata</taxon>
        <taxon>Craniata</taxon>
        <taxon>Vertebrata</taxon>
        <taxon>Euteleostomi</taxon>
        <taxon>Actinopterygii</taxon>
        <taxon>Neopterygii</taxon>
        <taxon>Teleostei</taxon>
        <taxon>Neoteleostei</taxon>
        <taxon>Acanthomorphata</taxon>
        <taxon>Ovalentaria</taxon>
        <taxon>Atherinomorphae</taxon>
        <taxon>Cyprinodontiformes</taxon>
        <taxon>Poeciliidae</taxon>
        <taxon>Poeciliinae</taxon>
        <taxon>Poecilia</taxon>
    </lineage>
</organism>
<dbReference type="Proteomes" id="UP000242638">
    <property type="component" value="Unassembled WGS sequence"/>
</dbReference>
<dbReference type="GeneTree" id="ENSGT01030000234575"/>
<dbReference type="PROSITE" id="PS50041">
    <property type="entry name" value="C_TYPE_LECTIN_2"/>
    <property type="match status" value="1"/>
</dbReference>
<feature type="domain" description="C-type lectin" evidence="4">
    <location>
        <begin position="64"/>
        <end position="184"/>
    </location>
</feature>